<keyword evidence="1" id="KW-0946">Virion</keyword>
<accession>A0ABQ8MF02</accession>
<keyword evidence="2" id="KW-1185">Reference proteome</keyword>
<gene>
    <name evidence="1" type="ORF">H4Q32_007035</name>
</gene>
<evidence type="ECO:0000313" key="2">
    <source>
        <dbReference type="Proteomes" id="UP000830375"/>
    </source>
</evidence>
<comment type="caution">
    <text evidence="1">The sequence shown here is derived from an EMBL/GenBank/DDBJ whole genome shotgun (WGS) entry which is preliminary data.</text>
</comment>
<dbReference type="EMBL" id="JACTAM010000008">
    <property type="protein sequence ID" value="KAI2661443.1"/>
    <property type="molecule type" value="Genomic_DNA"/>
</dbReference>
<reference evidence="1 2" key="1">
    <citation type="submission" date="2022-01" db="EMBL/GenBank/DDBJ databases">
        <title>A high-quality chromosome-level genome assembly of rohu carp, Labeo rohita.</title>
        <authorList>
            <person name="Arick M.A. II"/>
            <person name="Hsu C.-Y."/>
            <person name="Magbanua Z."/>
            <person name="Pechanova O."/>
            <person name="Grover C."/>
            <person name="Miller E."/>
            <person name="Thrash A."/>
            <person name="Ezzel L."/>
            <person name="Alam S."/>
            <person name="Benzie J."/>
            <person name="Hamilton M."/>
            <person name="Karsi A."/>
            <person name="Lawrence M.L."/>
            <person name="Peterson D.G."/>
        </authorList>
    </citation>
    <scope>NUCLEOTIDE SEQUENCE [LARGE SCALE GENOMIC DNA]</scope>
    <source>
        <strain evidence="2">BAU-BD-2019</strain>
        <tissue evidence="1">Blood</tissue>
    </source>
</reference>
<organism evidence="1 2">
    <name type="scientific">Labeo rohita</name>
    <name type="common">Indian major carp</name>
    <name type="synonym">Cyprinus rohita</name>
    <dbReference type="NCBI Taxonomy" id="84645"/>
    <lineage>
        <taxon>Eukaryota</taxon>
        <taxon>Metazoa</taxon>
        <taxon>Chordata</taxon>
        <taxon>Craniata</taxon>
        <taxon>Vertebrata</taxon>
        <taxon>Euteleostomi</taxon>
        <taxon>Actinopterygii</taxon>
        <taxon>Neopterygii</taxon>
        <taxon>Teleostei</taxon>
        <taxon>Ostariophysi</taxon>
        <taxon>Cypriniformes</taxon>
        <taxon>Cyprinidae</taxon>
        <taxon>Labeoninae</taxon>
        <taxon>Labeonini</taxon>
        <taxon>Labeo</taxon>
    </lineage>
</organism>
<dbReference type="Proteomes" id="UP000830375">
    <property type="component" value="Unassembled WGS sequence"/>
</dbReference>
<protein>
    <submittedName>
        <fullName evidence="1">Envelope glycoprotein</fullName>
    </submittedName>
</protein>
<name>A0ABQ8MF02_LABRO</name>
<proteinExistence type="predicted"/>
<keyword evidence="1" id="KW-0261">Viral envelope protein</keyword>
<evidence type="ECO:0000313" key="1">
    <source>
        <dbReference type="EMBL" id="KAI2661443.1"/>
    </source>
</evidence>
<sequence length="98" mass="11304">MCGKRKLLSALPLGWRGKCTRVRLVQELHIIEWDSKSSLGKNETINHKVKRNYIPDPKVYIDSIGQPRGIPNQFKARDEVKSGLESIFIWISQNKNTE</sequence>